<protein>
    <submittedName>
        <fullName evidence="5">Calponin-homology (CH) domain-containing protein</fullName>
    </submittedName>
</protein>
<feature type="compositionally biased region" description="Polar residues" evidence="2">
    <location>
        <begin position="146"/>
        <end position="156"/>
    </location>
</feature>
<feature type="region of interest" description="Disordered" evidence="2">
    <location>
        <begin position="834"/>
        <end position="865"/>
    </location>
</feature>
<dbReference type="SUPFAM" id="SSF47576">
    <property type="entry name" value="Calponin-homology domain, CH-domain"/>
    <property type="match status" value="1"/>
</dbReference>
<feature type="region of interest" description="Disordered" evidence="2">
    <location>
        <begin position="958"/>
        <end position="1023"/>
    </location>
</feature>
<feature type="compositionally biased region" description="Low complexity" evidence="2">
    <location>
        <begin position="159"/>
        <end position="170"/>
    </location>
</feature>
<dbReference type="AlphaFoldDB" id="A0A158QFH0"/>
<organism evidence="5">
    <name type="scientific">Hymenolepis diminuta</name>
    <name type="common">Rat tapeworm</name>
    <dbReference type="NCBI Taxonomy" id="6216"/>
    <lineage>
        <taxon>Eukaryota</taxon>
        <taxon>Metazoa</taxon>
        <taxon>Spiralia</taxon>
        <taxon>Lophotrochozoa</taxon>
        <taxon>Platyhelminthes</taxon>
        <taxon>Cestoda</taxon>
        <taxon>Eucestoda</taxon>
        <taxon>Cyclophyllidea</taxon>
        <taxon>Hymenolepididae</taxon>
        <taxon>Hymenolepis</taxon>
    </lineage>
</organism>
<feature type="compositionally biased region" description="Polar residues" evidence="2">
    <location>
        <begin position="847"/>
        <end position="864"/>
    </location>
</feature>
<feature type="compositionally biased region" description="Polar residues" evidence="2">
    <location>
        <begin position="1006"/>
        <end position="1016"/>
    </location>
</feature>
<evidence type="ECO:0000313" key="5">
    <source>
        <dbReference type="WBParaSite" id="HDID_0000886801-mRNA-1"/>
    </source>
</evidence>
<name>A0A158QFH0_HYMDI</name>
<feature type="compositionally biased region" description="Polar residues" evidence="2">
    <location>
        <begin position="958"/>
        <end position="971"/>
    </location>
</feature>
<feature type="compositionally biased region" description="Polar residues" evidence="2">
    <location>
        <begin position="379"/>
        <end position="389"/>
    </location>
</feature>
<dbReference type="Proteomes" id="UP000274504">
    <property type="component" value="Unassembled WGS sequence"/>
</dbReference>
<feature type="region of interest" description="Disordered" evidence="2">
    <location>
        <begin position="1035"/>
        <end position="1075"/>
    </location>
</feature>
<accession>A0A158QFH0</accession>
<gene>
    <name evidence="3" type="ORF">HDID_LOCUS8866</name>
</gene>
<feature type="compositionally biased region" description="Polar residues" evidence="2">
    <location>
        <begin position="675"/>
        <end position="686"/>
    </location>
</feature>
<feature type="compositionally biased region" description="Low complexity" evidence="2">
    <location>
        <begin position="977"/>
        <end position="991"/>
    </location>
</feature>
<dbReference type="Gene3D" id="1.10.418.10">
    <property type="entry name" value="Calponin-like domain"/>
    <property type="match status" value="1"/>
</dbReference>
<dbReference type="InterPro" id="IPR039041">
    <property type="entry name" value="Nav/unc-53"/>
</dbReference>
<feature type="region of interest" description="Disordered" evidence="2">
    <location>
        <begin position="379"/>
        <end position="398"/>
    </location>
</feature>
<dbReference type="EMBL" id="UYSG01011158">
    <property type="protein sequence ID" value="VDL61184.1"/>
    <property type="molecule type" value="Genomic_DNA"/>
</dbReference>
<feature type="compositionally biased region" description="Polar residues" evidence="2">
    <location>
        <begin position="180"/>
        <end position="190"/>
    </location>
</feature>
<dbReference type="STRING" id="6216.A0A158QFH0"/>
<keyword evidence="1" id="KW-0175">Coiled coil</keyword>
<feature type="region of interest" description="Disordered" evidence="2">
    <location>
        <begin position="1091"/>
        <end position="1121"/>
    </location>
</feature>
<evidence type="ECO:0000313" key="4">
    <source>
        <dbReference type="Proteomes" id="UP000274504"/>
    </source>
</evidence>
<dbReference type="PANTHER" id="PTHR12784">
    <property type="entry name" value="STEERIN"/>
    <property type="match status" value="1"/>
</dbReference>
<feature type="region of interest" description="Disordered" evidence="2">
    <location>
        <begin position="146"/>
        <end position="218"/>
    </location>
</feature>
<dbReference type="PANTHER" id="PTHR12784:SF28">
    <property type="entry name" value="PROTEIN SICKIE"/>
    <property type="match status" value="1"/>
</dbReference>
<dbReference type="InterPro" id="IPR036872">
    <property type="entry name" value="CH_dom_sf"/>
</dbReference>
<proteinExistence type="predicted"/>
<sequence>MCAMKSFRKAPLASSRNSITSTTATTVQFQFNPIKKLPTIPQQQPLCSQTLPTHQMYRVTPLDLMRPVKTKAETVLLYTEWANHYLQKAGYDCVITDLQSDLRDGKMLVNLVHAVGIMNGRLKCILGLFFNLSKFKQKLRECQSQPKSLIPTGNHQKSSESSNTSTSLDSPDSDKRYVTPPSSVQSSIQYQPRPISDPQALKKSTESKSRLPVFRQNRNKIPEAATVSSPPTRSIRSPQPIKSQKTIPTRLANSTGSSGSNYQSMLPIGRTPTAIAKPPISSLPQPTAIQTRSFTEFSPQKQLREPMTAESLVQQKPISNSVALNNVVPPPPLFIKTNLQTPSGTATATATSANQLPAPTLSFSSGVLRFKRPSDFAPQNLTSALTPQTSSKSSSVLSLNLENSSNNHQNLTKSHPDLPESINEEKDEEDSPLGSGEINRAMSELEDVNPGTWSGRLPPTLPGLLSSSTGHFYCTTAKQRSSFDPHLQADKVANPMHNNDGDDKSIKSECLPVKSFEFPKSSIVEPPSSLAQLRARADGREESSTEGIYGPLGFIKLPYEHPRLHNDHHNVIGCVNLRHSADAASSEGEVCHLRDELELARQKVTTLTSQLESNTPFMDRLYPNFYSLHATTPAEPLEPRFKRRSWNAFPENAFMPYSVYTPIQDTTIQRGMRQRCSSEAPTSRRISTFLPDNPTSQNQREDDGNLMDDNMDESSSSISPIPPIAVVKPTVGKMNNSRRIHRPQPCYGVSVSNDMPPPCMQMSTPEVYFSSNPSFKQPATSLPRRRAQLRRERPIPVLRHSVFEYPNVVDYGPLQDNDLTLRRRARRHPETINTAPISRRPFGNGNEGNQTQMPNTSSYASSMASRMVSGEEEQSNTMMTPNSLPPVCVRNERLRRVNHGRNSHARKITVALACLVSNFEQSLASMAQRLQSLTVSAAEKDSELRELRRIIDAMAQERSTSSSVLHDQNSAKPPFSPSSLNNLTSSNATTPVANITDNGEVEEETSNSLPPGTPKSTGVRKGGWLRSSIDKAFRRRGSQTSLVEDSSTHGSQSKLTRPSPISAWNSPEHRSSNGLRKGFVRASSVSADVNRSQGFAGNQLGDGNNGFDGSRVGPTSPVSTGNSSCCEAHTRCLLLESEVENLRKELAERESRLTDAQLQALASAHQVDQLRDQLNLLFQQLSLLRADNERLHSSVANSGSPHFNGE</sequence>
<evidence type="ECO:0000313" key="3">
    <source>
        <dbReference type="EMBL" id="VDL61184.1"/>
    </source>
</evidence>
<reference evidence="5" key="1">
    <citation type="submission" date="2016-04" db="UniProtKB">
        <authorList>
            <consortium name="WormBaseParasite"/>
        </authorList>
    </citation>
    <scope>IDENTIFICATION</scope>
</reference>
<feature type="coiled-coil region" evidence="1">
    <location>
        <begin position="1132"/>
        <end position="1187"/>
    </location>
</feature>
<evidence type="ECO:0000256" key="2">
    <source>
        <dbReference type="SAM" id="MobiDB-lite"/>
    </source>
</evidence>
<dbReference type="WBParaSite" id="HDID_0000886801-mRNA-1">
    <property type="protein sequence ID" value="HDID_0000886801-mRNA-1"/>
    <property type="gene ID" value="HDID_0000886801"/>
</dbReference>
<feature type="compositionally biased region" description="Polar residues" evidence="2">
    <location>
        <begin position="1038"/>
        <end position="1056"/>
    </location>
</feature>
<dbReference type="GO" id="GO:0022008">
    <property type="term" value="P:neurogenesis"/>
    <property type="evidence" value="ECO:0007669"/>
    <property type="project" value="InterPro"/>
</dbReference>
<feature type="region of interest" description="Disordered" evidence="2">
    <location>
        <begin position="675"/>
        <end position="723"/>
    </location>
</feature>
<feature type="region of interest" description="Disordered" evidence="2">
    <location>
        <begin position="404"/>
        <end position="436"/>
    </location>
</feature>
<dbReference type="OrthoDB" id="2161974at2759"/>
<reference evidence="3 4" key="2">
    <citation type="submission" date="2018-11" db="EMBL/GenBank/DDBJ databases">
        <authorList>
            <consortium name="Pathogen Informatics"/>
        </authorList>
    </citation>
    <scope>NUCLEOTIDE SEQUENCE [LARGE SCALE GENOMIC DNA]</scope>
</reference>
<evidence type="ECO:0000256" key="1">
    <source>
        <dbReference type="SAM" id="Coils"/>
    </source>
</evidence>